<dbReference type="Proteomes" id="UP001215097">
    <property type="component" value="Chromosome"/>
</dbReference>
<proteinExistence type="predicted"/>
<name>A0ABY7XNA1_MICLT</name>
<keyword evidence="2" id="KW-1185">Reference proteome</keyword>
<dbReference type="RefSeq" id="WP_282216382.1">
    <property type="nucleotide sequence ID" value="NZ_BAAAUN010000001.1"/>
</dbReference>
<sequence length="65" mass="7237">MTTREQALRELGLVVAEFSTEFMTQTLEEAARRAWRADGPSLDTLTQRCAMLRAKLGRGAAPAER</sequence>
<protein>
    <submittedName>
        <fullName evidence="1">Uncharacterized protein</fullName>
    </submittedName>
</protein>
<gene>
    <name evidence="1" type="ORF">KV395_04250</name>
</gene>
<organism evidence="1 2">
    <name type="scientific">Microbacterium luteolum</name>
    <name type="common">Aureobacterium luteolum</name>
    <dbReference type="NCBI Taxonomy" id="69367"/>
    <lineage>
        <taxon>Bacteria</taxon>
        <taxon>Bacillati</taxon>
        <taxon>Actinomycetota</taxon>
        <taxon>Actinomycetes</taxon>
        <taxon>Micrococcales</taxon>
        <taxon>Microbacteriaceae</taxon>
        <taxon>Microbacterium</taxon>
    </lineage>
</organism>
<dbReference type="EMBL" id="CP078075">
    <property type="protein sequence ID" value="WDM42529.1"/>
    <property type="molecule type" value="Genomic_DNA"/>
</dbReference>
<evidence type="ECO:0000313" key="2">
    <source>
        <dbReference type="Proteomes" id="UP001215097"/>
    </source>
</evidence>
<evidence type="ECO:0000313" key="1">
    <source>
        <dbReference type="EMBL" id="WDM42529.1"/>
    </source>
</evidence>
<reference evidence="1 2" key="1">
    <citation type="submission" date="2021-06" db="EMBL/GenBank/DDBJ databases">
        <title>Genome-based taxonomic framework of Microbacterium strains isolated from marine environment, the description of four new species and reclassification of four preexisting species.</title>
        <authorList>
            <person name="Lee S.D."/>
            <person name="Kim S.-M."/>
            <person name="Byeon Y.-S."/>
            <person name="Yang H.L."/>
            <person name="Kim I.S."/>
        </authorList>
    </citation>
    <scope>NUCLEOTIDE SEQUENCE [LARGE SCALE GENOMIC DNA]</scope>
    <source>
        <strain evidence="1 2">KACC 14465</strain>
    </source>
</reference>
<accession>A0ABY7XNA1</accession>